<dbReference type="InterPro" id="IPR000719">
    <property type="entry name" value="Prot_kinase_dom"/>
</dbReference>
<name>A0AAD4D0J7_9FUNG</name>
<keyword evidence="3" id="KW-0547">Nucleotide-binding</keyword>
<accession>A0AAD4D0J7</accession>
<dbReference type="GO" id="GO:0000045">
    <property type="term" value="P:autophagosome assembly"/>
    <property type="evidence" value="ECO:0007669"/>
    <property type="project" value="TreeGrafter"/>
</dbReference>
<dbReference type="InterPro" id="IPR045269">
    <property type="entry name" value="Atg1-like"/>
</dbReference>
<dbReference type="GO" id="GO:0004674">
    <property type="term" value="F:protein serine/threonine kinase activity"/>
    <property type="evidence" value="ECO:0007669"/>
    <property type="project" value="UniProtKB-EC"/>
</dbReference>
<feature type="non-terminal residue" evidence="7">
    <location>
        <position position="223"/>
    </location>
</feature>
<keyword evidence="8" id="KW-1185">Reference proteome</keyword>
<dbReference type="PROSITE" id="PS00108">
    <property type="entry name" value="PROTEIN_KINASE_ST"/>
    <property type="match status" value="1"/>
</dbReference>
<dbReference type="SUPFAM" id="SSF56112">
    <property type="entry name" value="Protein kinase-like (PK-like)"/>
    <property type="match status" value="1"/>
</dbReference>
<feature type="domain" description="Protein kinase" evidence="6">
    <location>
        <begin position="1"/>
        <end position="223"/>
    </location>
</feature>
<keyword evidence="5" id="KW-0067">ATP-binding</keyword>
<dbReference type="GO" id="GO:0016020">
    <property type="term" value="C:membrane"/>
    <property type="evidence" value="ECO:0007669"/>
    <property type="project" value="TreeGrafter"/>
</dbReference>
<reference evidence="7" key="1">
    <citation type="journal article" date="2020" name="Fungal Divers.">
        <title>Resolving the Mortierellaceae phylogeny through synthesis of multi-gene phylogenetics and phylogenomics.</title>
        <authorList>
            <person name="Vandepol N."/>
            <person name="Liber J."/>
            <person name="Desiro A."/>
            <person name="Na H."/>
            <person name="Kennedy M."/>
            <person name="Barry K."/>
            <person name="Grigoriev I.V."/>
            <person name="Miller A.N."/>
            <person name="O'Donnell K."/>
            <person name="Stajich J.E."/>
            <person name="Bonito G."/>
        </authorList>
    </citation>
    <scope>NUCLEOTIDE SEQUENCE</scope>
    <source>
        <strain evidence="7">NRRL 28262</strain>
    </source>
</reference>
<dbReference type="GO" id="GO:0005524">
    <property type="term" value="F:ATP binding"/>
    <property type="evidence" value="ECO:0007669"/>
    <property type="project" value="UniProtKB-KW"/>
</dbReference>
<protein>
    <recommendedName>
        <fullName evidence="1">non-specific serine/threonine protein kinase</fullName>
        <ecNumber evidence="1">2.7.11.1</ecNumber>
    </recommendedName>
</protein>
<dbReference type="PROSITE" id="PS50011">
    <property type="entry name" value="PROTEIN_KINASE_DOM"/>
    <property type="match status" value="1"/>
</dbReference>
<dbReference type="InterPro" id="IPR008271">
    <property type="entry name" value="Ser/Thr_kinase_AS"/>
</dbReference>
<evidence type="ECO:0000256" key="4">
    <source>
        <dbReference type="ARBA" id="ARBA00022777"/>
    </source>
</evidence>
<dbReference type="PANTHER" id="PTHR24348:SF22">
    <property type="entry name" value="NON-SPECIFIC SERINE_THREONINE PROTEIN KINASE"/>
    <property type="match status" value="1"/>
</dbReference>
<sequence length="223" mass="25097">LSVEEDVRLALARTSFRDDAGGIYQAEYYCQWESERVIHAGIEDHVNILKLTDSFSITMKSYFIVTPFCEGGTLEDAAAKQPRRALSEARLRILGLEILAGLAHLRDHHVVHNDIKPSNIFFDGLDEGLKIGDFGQSALHLPDDDEEPDLPRYEERYAAPEQLQSGKGSFQVDVWSLGISLHEVVVGYCPIVDDLFKFIPDERFQDLSKDCQDLICAMLTVDP</sequence>
<keyword evidence="2" id="KW-0808">Transferase</keyword>
<organism evidence="7 8">
    <name type="scientific">Linnemannia exigua</name>
    <dbReference type="NCBI Taxonomy" id="604196"/>
    <lineage>
        <taxon>Eukaryota</taxon>
        <taxon>Fungi</taxon>
        <taxon>Fungi incertae sedis</taxon>
        <taxon>Mucoromycota</taxon>
        <taxon>Mortierellomycotina</taxon>
        <taxon>Mortierellomycetes</taxon>
        <taxon>Mortierellales</taxon>
        <taxon>Mortierellaceae</taxon>
        <taxon>Linnemannia</taxon>
    </lineage>
</organism>
<comment type="caution">
    <text evidence="7">The sequence shown here is derived from an EMBL/GenBank/DDBJ whole genome shotgun (WGS) entry which is preliminary data.</text>
</comment>
<feature type="non-terminal residue" evidence="7">
    <location>
        <position position="1"/>
    </location>
</feature>
<evidence type="ECO:0000256" key="1">
    <source>
        <dbReference type="ARBA" id="ARBA00012513"/>
    </source>
</evidence>
<dbReference type="Gene3D" id="1.10.510.10">
    <property type="entry name" value="Transferase(Phosphotransferase) domain 1"/>
    <property type="match status" value="1"/>
</dbReference>
<evidence type="ECO:0000259" key="6">
    <source>
        <dbReference type="PROSITE" id="PS50011"/>
    </source>
</evidence>
<gene>
    <name evidence="7" type="primary">CDC5_2</name>
    <name evidence="7" type="ORF">BGZ95_006920</name>
</gene>
<dbReference type="Proteomes" id="UP001194580">
    <property type="component" value="Unassembled WGS sequence"/>
</dbReference>
<dbReference type="GO" id="GO:0010506">
    <property type="term" value="P:regulation of autophagy"/>
    <property type="evidence" value="ECO:0007669"/>
    <property type="project" value="InterPro"/>
</dbReference>
<dbReference type="InterPro" id="IPR011009">
    <property type="entry name" value="Kinase-like_dom_sf"/>
</dbReference>
<dbReference type="EMBL" id="JAAAIL010003293">
    <property type="protein sequence ID" value="KAG0251329.1"/>
    <property type="molecule type" value="Genomic_DNA"/>
</dbReference>
<evidence type="ECO:0000313" key="8">
    <source>
        <dbReference type="Proteomes" id="UP001194580"/>
    </source>
</evidence>
<dbReference type="CDD" id="cd00180">
    <property type="entry name" value="PKc"/>
    <property type="match status" value="1"/>
</dbReference>
<evidence type="ECO:0000313" key="7">
    <source>
        <dbReference type="EMBL" id="KAG0251329.1"/>
    </source>
</evidence>
<dbReference type="GO" id="GO:0005829">
    <property type="term" value="C:cytosol"/>
    <property type="evidence" value="ECO:0007669"/>
    <property type="project" value="TreeGrafter"/>
</dbReference>
<evidence type="ECO:0000256" key="3">
    <source>
        <dbReference type="ARBA" id="ARBA00022741"/>
    </source>
</evidence>
<dbReference type="GO" id="GO:0005776">
    <property type="term" value="C:autophagosome"/>
    <property type="evidence" value="ECO:0007669"/>
    <property type="project" value="TreeGrafter"/>
</dbReference>
<evidence type="ECO:0000256" key="2">
    <source>
        <dbReference type="ARBA" id="ARBA00022679"/>
    </source>
</evidence>
<keyword evidence="4 7" id="KW-0418">Kinase</keyword>
<dbReference type="GO" id="GO:0000407">
    <property type="term" value="C:phagophore assembly site"/>
    <property type="evidence" value="ECO:0007669"/>
    <property type="project" value="TreeGrafter"/>
</dbReference>
<dbReference type="SMART" id="SM00220">
    <property type="entry name" value="S_TKc"/>
    <property type="match status" value="1"/>
</dbReference>
<proteinExistence type="predicted"/>
<evidence type="ECO:0000256" key="5">
    <source>
        <dbReference type="ARBA" id="ARBA00022840"/>
    </source>
</evidence>
<dbReference type="EC" id="2.7.11.1" evidence="1"/>
<dbReference type="PANTHER" id="PTHR24348">
    <property type="entry name" value="SERINE/THREONINE-PROTEIN KINASE UNC-51-RELATED"/>
    <property type="match status" value="1"/>
</dbReference>
<dbReference type="AlphaFoldDB" id="A0AAD4D0J7"/>
<dbReference type="Pfam" id="PF00069">
    <property type="entry name" value="Pkinase"/>
    <property type="match status" value="1"/>
</dbReference>